<evidence type="ECO:0000256" key="1">
    <source>
        <dbReference type="SAM" id="MobiDB-lite"/>
    </source>
</evidence>
<feature type="region of interest" description="Disordered" evidence="1">
    <location>
        <begin position="292"/>
        <end position="317"/>
    </location>
</feature>
<comment type="caution">
    <text evidence="2">The sequence shown here is derived from an EMBL/GenBank/DDBJ whole genome shotgun (WGS) entry which is preliminary data.</text>
</comment>
<dbReference type="EMBL" id="JADGKB010000012">
    <property type="protein sequence ID" value="KAJ3260261.1"/>
    <property type="molecule type" value="Genomic_DNA"/>
</dbReference>
<accession>A0AAD5Y5P4</accession>
<proteinExistence type="predicted"/>
<evidence type="ECO:0000313" key="3">
    <source>
        <dbReference type="Proteomes" id="UP001210925"/>
    </source>
</evidence>
<reference evidence="2" key="1">
    <citation type="submission" date="2020-05" db="EMBL/GenBank/DDBJ databases">
        <title>Phylogenomic resolution of chytrid fungi.</title>
        <authorList>
            <person name="Stajich J.E."/>
            <person name="Amses K."/>
            <person name="Simmons R."/>
            <person name="Seto K."/>
            <person name="Myers J."/>
            <person name="Bonds A."/>
            <person name="Quandt C.A."/>
            <person name="Barry K."/>
            <person name="Liu P."/>
            <person name="Grigoriev I."/>
            <person name="Longcore J.E."/>
            <person name="James T.Y."/>
        </authorList>
    </citation>
    <scope>NUCLEOTIDE SEQUENCE</scope>
    <source>
        <strain evidence="2">PLAUS21</strain>
    </source>
</reference>
<name>A0AAD5Y5P4_9FUNG</name>
<dbReference type="Proteomes" id="UP001210925">
    <property type="component" value="Unassembled WGS sequence"/>
</dbReference>
<gene>
    <name evidence="2" type="ORF">HK103_000896</name>
</gene>
<keyword evidence="3" id="KW-1185">Reference proteome</keyword>
<organism evidence="2 3">
    <name type="scientific">Boothiomyces macroporosus</name>
    <dbReference type="NCBI Taxonomy" id="261099"/>
    <lineage>
        <taxon>Eukaryota</taxon>
        <taxon>Fungi</taxon>
        <taxon>Fungi incertae sedis</taxon>
        <taxon>Chytridiomycota</taxon>
        <taxon>Chytridiomycota incertae sedis</taxon>
        <taxon>Chytridiomycetes</taxon>
        <taxon>Rhizophydiales</taxon>
        <taxon>Terramycetaceae</taxon>
        <taxon>Boothiomyces</taxon>
    </lineage>
</organism>
<evidence type="ECO:0000313" key="2">
    <source>
        <dbReference type="EMBL" id="KAJ3260261.1"/>
    </source>
</evidence>
<sequence>MNSLFEVQPIHKVLPIQSLYPPKPVTVPGSNLSNEHVSSFSTRITEDEADDKVIQEQRPATSLYNHSRWTLDIPITIRQFTVQNGKQVPSEIQKTVRLIIISDFDRPFPQAHKIVIMDPIDDIFFHWTFNCNPFSFKSILKQMKWRLPTLAGNGFQETFRRFGYMIQQIANNVASNPNAFKAVLQVNPNQQVASLKLLEIVKEYRKIDLVEIEFTPSAWNDVKKDILDYTSTIQKEYDEINDNLIQVMNTVSIHQPAILLSSSELYNHEVNIDYWKTQDKLFASAANARRKQEDRDDKVVSDPIHSKTIPVPTTHPDGTETTRQLTFTFYYLNYENKPPIYRITITDSQDIFFHFTSIDITPQVFHDMISNIELDEKYQSKKTLAPLLSRTVGKPKDPHVFAFNRNAKVGFHDPKGAEGVIGVISGDYMTGCVEQRDRYNVQLAIELQREKEKGNECSELMKKEVKPDQLKATLIFTEYLYYQIRSGIQVEFNSTDYSVFQDILKKKYSSIKNQIQTCRKRLDSILTAVNQRNHGLFVLLDRPNKNIKFENGSIPRTDVSHGHGYEYNMYNTDSVLVNHQAIPIPKPERMAEKKLNISVIPSRPVYYYNKIPVQTQGTLIKNTRSTSRQR</sequence>
<dbReference type="PANTHER" id="PTHR34230">
    <property type="entry name" value="ASSEMBLY ABNORMAL PROTEIN 6, PUTATIVE-RELATED"/>
    <property type="match status" value="1"/>
</dbReference>
<protein>
    <submittedName>
        <fullName evidence="2">Uncharacterized protein</fullName>
    </submittedName>
</protein>
<dbReference type="PANTHER" id="PTHR34230:SF2">
    <property type="entry name" value="SPINDLE ASSEMBLY ABNORMAL PROTEIN 6 N-TERMINAL DOMAIN-CONTAINING PROTEIN"/>
    <property type="match status" value="1"/>
</dbReference>
<dbReference type="AlphaFoldDB" id="A0AAD5Y5P4"/>